<organism evidence="4 5">
    <name type="scientific">Mageeibacillus indolicus</name>
    <dbReference type="NCBI Taxonomy" id="884684"/>
    <lineage>
        <taxon>Bacteria</taxon>
        <taxon>Bacillati</taxon>
        <taxon>Bacillota</taxon>
        <taxon>Clostridia</taxon>
        <taxon>Eubacteriales</taxon>
        <taxon>Oscillospiraceae</taxon>
        <taxon>Mageeibacillus</taxon>
    </lineage>
</organism>
<dbReference type="NCBIfam" id="TIGR00696">
    <property type="entry name" value="wecG_tagA_cpsF"/>
    <property type="match status" value="1"/>
</dbReference>
<feature type="domain" description="Glycosyl transferase family 1" evidence="3">
    <location>
        <begin position="211"/>
        <end position="374"/>
    </location>
</feature>
<dbReference type="SUPFAM" id="SSF53756">
    <property type="entry name" value="UDP-Glycosyltransferase/glycogen phosphorylase"/>
    <property type="match status" value="1"/>
</dbReference>
<protein>
    <recommendedName>
        <fullName evidence="3">Glycosyl transferase family 1 domain-containing protein</fullName>
    </recommendedName>
</protein>
<dbReference type="PANTHER" id="PTHR34136">
    <property type="match status" value="1"/>
</dbReference>
<dbReference type="GO" id="GO:0016758">
    <property type="term" value="F:hexosyltransferase activity"/>
    <property type="evidence" value="ECO:0007669"/>
    <property type="project" value="TreeGrafter"/>
</dbReference>
<dbReference type="RefSeq" id="WP_102892591.1">
    <property type="nucleotide sequence ID" value="NZ_NBZD01000003.1"/>
</dbReference>
<evidence type="ECO:0000259" key="3">
    <source>
        <dbReference type="Pfam" id="PF00534"/>
    </source>
</evidence>
<comment type="caution">
    <text evidence="4">The sequence shown here is derived from an EMBL/GenBank/DDBJ whole genome shotgun (WGS) entry which is preliminary data.</text>
</comment>
<evidence type="ECO:0000256" key="1">
    <source>
        <dbReference type="ARBA" id="ARBA00022676"/>
    </source>
</evidence>
<dbReference type="Gene3D" id="3.40.50.2000">
    <property type="entry name" value="Glycogen Phosphorylase B"/>
    <property type="match status" value="2"/>
</dbReference>
<gene>
    <name evidence="4" type="ORF">B7R76_05770</name>
</gene>
<evidence type="ECO:0000256" key="2">
    <source>
        <dbReference type="ARBA" id="ARBA00022679"/>
    </source>
</evidence>
<evidence type="ECO:0000313" key="5">
    <source>
        <dbReference type="Proteomes" id="UP000236394"/>
    </source>
</evidence>
<dbReference type="CDD" id="cd06533">
    <property type="entry name" value="Glyco_transf_WecG_TagA"/>
    <property type="match status" value="1"/>
</dbReference>
<keyword evidence="2" id="KW-0808">Transferase</keyword>
<dbReference type="Pfam" id="PF00534">
    <property type="entry name" value="Glycos_transf_1"/>
    <property type="match status" value="1"/>
</dbReference>
<dbReference type="AlphaFoldDB" id="A0A2J8B0Q8"/>
<proteinExistence type="predicted"/>
<dbReference type="InterPro" id="IPR004629">
    <property type="entry name" value="WecG_TagA_CpsF"/>
</dbReference>
<dbReference type="Proteomes" id="UP000236394">
    <property type="component" value="Unassembled WGS sequence"/>
</dbReference>
<dbReference type="InterPro" id="IPR001296">
    <property type="entry name" value="Glyco_trans_1"/>
</dbReference>
<sequence>MRKDQRKAITFTALHLQHGGVELAITQQANYLAAEGYKVRIICTYYLGEPAYHLAPKVEICYLTDRRPNRSELGAALRARRPFSVLREAYRAAVTLYLKRQTMVKAIKAVENGVIVSTRHEHSILVSRYGRSGVQKVAQLHHDHRFDPKLLRGFQHHYRNIDDFVLLLPSLKAELEPLIRPYNSSIRLHAIGNCLHMDPGKMPAQSTSLTAVKRHNHLVWVGRLSPEKGVLRLLPIAEGLRRLLLADMAAGSSSRAEVEPLFVIDVYGDGQEMAELKREIAAADLSEFFVLHGMRNREEILAALAQSKGMLLTSHTEGFSFVILEAASMGAPILAYDVRMAPRDLVKKGETGFLIKDDDAEGMAAAAAKLLTEPATIDILQPGLAAMGEAYSEKKIMERWMELFALGPVKAPGSAKVRSDKMREYFEKLYDKTMAELVPELLKRLEQELPPILVVTANPEILMLGQRLPSYDGILRDPETLIVADGIGVVKAAKMLGLPSLTRIPGVELVEKLLAALAPRRGKIFLYGAKPEVMEALLTKIKQAYPDLQIVGAYHGYGQNEAVLQAEIAATQPDLVLAALGAPRQETFLAQCRKSLSQGILIGVGGSFDVISGQKRRAPKIWRKLNLEWAYRLLHEPKRLGRFVRNNLGFLGQVWRTRLTGDELDR</sequence>
<dbReference type="PANTHER" id="PTHR34136:SF1">
    <property type="entry name" value="UDP-N-ACETYL-D-MANNOSAMINURONIC ACID TRANSFERASE"/>
    <property type="match status" value="1"/>
</dbReference>
<dbReference type="EMBL" id="NBZD01000003">
    <property type="protein sequence ID" value="PNH18351.1"/>
    <property type="molecule type" value="Genomic_DNA"/>
</dbReference>
<keyword evidence="1" id="KW-0328">Glycosyltransferase</keyword>
<reference evidence="5" key="1">
    <citation type="submission" date="2017-04" db="EMBL/GenBank/DDBJ databases">
        <authorList>
            <person name="Bumgarner R.E."/>
            <person name="Fredricks D.N."/>
            <person name="Srinivasan S."/>
        </authorList>
    </citation>
    <scope>NUCLEOTIDE SEQUENCE [LARGE SCALE GENOMIC DNA]</scope>
    <source>
        <strain evidence="5">KA00405</strain>
    </source>
</reference>
<accession>A0A2J8B0Q8</accession>
<dbReference type="Pfam" id="PF03808">
    <property type="entry name" value="Glyco_tran_WecG"/>
    <property type="match status" value="1"/>
</dbReference>
<name>A0A2J8B0Q8_9FIRM</name>
<evidence type="ECO:0000313" key="4">
    <source>
        <dbReference type="EMBL" id="PNH18351.1"/>
    </source>
</evidence>